<evidence type="ECO:0000313" key="1">
    <source>
        <dbReference type="EMBL" id="SHL59883.1"/>
    </source>
</evidence>
<accession>A0A1M7BYA1</accession>
<dbReference type="STRING" id="1121322.SAMN02745136_05275"/>
<dbReference type="AlphaFoldDB" id="A0A1M7BYA1"/>
<dbReference type="Gene3D" id="3.30.460.40">
    <property type="match status" value="1"/>
</dbReference>
<proteinExistence type="predicted"/>
<keyword evidence="2" id="KW-1185">Reference proteome</keyword>
<evidence type="ECO:0000313" key="2">
    <source>
        <dbReference type="Proteomes" id="UP000184386"/>
    </source>
</evidence>
<protein>
    <submittedName>
        <fullName evidence="1">Uncharacterized nucleotidyltransferase</fullName>
    </submittedName>
</protein>
<dbReference type="Proteomes" id="UP000184386">
    <property type="component" value="Unassembled WGS sequence"/>
</dbReference>
<keyword evidence="1" id="KW-0808">Transferase</keyword>
<organism evidence="1 2">
    <name type="scientific">Anaerocolumna jejuensis DSM 15929</name>
    <dbReference type="NCBI Taxonomy" id="1121322"/>
    <lineage>
        <taxon>Bacteria</taxon>
        <taxon>Bacillati</taxon>
        <taxon>Bacillota</taxon>
        <taxon>Clostridia</taxon>
        <taxon>Lachnospirales</taxon>
        <taxon>Lachnospiraceae</taxon>
        <taxon>Anaerocolumna</taxon>
    </lineage>
</organism>
<reference evidence="1 2" key="1">
    <citation type="submission" date="2016-11" db="EMBL/GenBank/DDBJ databases">
        <authorList>
            <person name="Jaros S."/>
            <person name="Januszkiewicz K."/>
            <person name="Wedrychowicz H."/>
        </authorList>
    </citation>
    <scope>NUCLEOTIDE SEQUENCE [LARGE SCALE GENOMIC DNA]</scope>
    <source>
        <strain evidence="1 2">DSM 15929</strain>
    </source>
</reference>
<dbReference type="Pfam" id="PF14907">
    <property type="entry name" value="NTP_transf_5"/>
    <property type="match status" value="1"/>
</dbReference>
<dbReference type="InterPro" id="IPR039498">
    <property type="entry name" value="NTP_transf_5"/>
</dbReference>
<dbReference type="RefSeq" id="WP_073280180.1">
    <property type="nucleotide sequence ID" value="NZ_FRAC01000040.1"/>
</dbReference>
<dbReference type="EMBL" id="FRAC01000040">
    <property type="protein sequence ID" value="SHL59883.1"/>
    <property type="molecule type" value="Genomic_DNA"/>
</dbReference>
<name>A0A1M7BYA1_9FIRM</name>
<dbReference type="GO" id="GO:0016740">
    <property type="term" value="F:transferase activity"/>
    <property type="evidence" value="ECO:0007669"/>
    <property type="project" value="UniProtKB-KW"/>
</dbReference>
<sequence>MKEHSNIFIKLLSAAIFEKTPDFLLSLPDWDSIYEEAKAHQVHTLLFPLFEKLPAELRPASSLLEVWKYETLREAALQLLHMEQIEKVLLLLHKADIPVIALKGLVLRGYYPNPELRTMGDADILIQKEDFHKVHTVLTSLGYKKRKHDERHTAYSLNGYPDIELHGILTDSEEMEKLNHFTFQVWDNTIPAFIGSAPALSLSPKDQVVYLMFHIIHHVLLSGVGIRQLCDLTVFAVSHAEDIIWEDILYEMELYGYDKFTLVLLSICRELFDLSLAENPITEEEEEFETYRNFLTEDIINSGVYGKRTKEREASRHILLYMKNKHPSFSPAEEAVKPPALKVSSLCNLMRFFFPSPGKLSHQYRYARKHPILLPFAWLHRAFYNIRQLSLLSFFYNRESVSAYTDRIQLLTWLKLR</sequence>
<gene>
    <name evidence="1" type="ORF">SAMN02745136_05275</name>
</gene>